<dbReference type="PANTHER" id="PTHR30108">
    <property type="entry name" value="3-OCTAPRENYL-4-HYDROXYBENZOATE CARBOXY-LYASE-RELATED"/>
    <property type="match status" value="1"/>
</dbReference>
<proteinExistence type="predicted"/>
<reference evidence="3" key="1">
    <citation type="submission" date="2020-01" db="EMBL/GenBank/DDBJ databases">
        <title>Identification and distribution of gene clusters putatively required for synthesis of sphingolipid metabolism inhibitors in phylogenetically diverse species of the filamentous fungus Fusarium.</title>
        <authorList>
            <person name="Kim H.-S."/>
            <person name="Busman M."/>
            <person name="Brown D.W."/>
            <person name="Divon H."/>
            <person name="Uhlig S."/>
            <person name="Proctor R.H."/>
        </authorList>
    </citation>
    <scope>NUCLEOTIDE SEQUENCE</scope>
    <source>
        <strain evidence="3">NRRL 31653</strain>
    </source>
</reference>
<feature type="compositionally biased region" description="Polar residues" evidence="1">
    <location>
        <begin position="1"/>
        <end position="14"/>
    </location>
</feature>
<dbReference type="Proteomes" id="UP000737391">
    <property type="component" value="Unassembled WGS sequence"/>
</dbReference>
<dbReference type="SUPFAM" id="SSF50475">
    <property type="entry name" value="FMN-binding split barrel"/>
    <property type="match status" value="1"/>
</dbReference>
<dbReference type="PANTHER" id="PTHR30108:SF17">
    <property type="entry name" value="FERULIC ACID DECARBOXYLASE 1"/>
    <property type="match status" value="1"/>
</dbReference>
<feature type="region of interest" description="Disordered" evidence="1">
    <location>
        <begin position="1"/>
        <end position="24"/>
    </location>
</feature>
<dbReference type="GO" id="GO:0046281">
    <property type="term" value="P:cinnamic acid catabolic process"/>
    <property type="evidence" value="ECO:0007669"/>
    <property type="project" value="TreeGrafter"/>
</dbReference>
<evidence type="ECO:0000256" key="1">
    <source>
        <dbReference type="SAM" id="MobiDB-lite"/>
    </source>
</evidence>
<dbReference type="OrthoDB" id="4878259at2759"/>
<dbReference type="InterPro" id="IPR048304">
    <property type="entry name" value="UbiD_Rift_dom"/>
</dbReference>
<comment type="caution">
    <text evidence="3">The sequence shown here is derived from an EMBL/GenBank/DDBJ whole genome shotgun (WGS) entry which is preliminary data.</text>
</comment>
<evidence type="ECO:0000259" key="2">
    <source>
        <dbReference type="Pfam" id="PF01977"/>
    </source>
</evidence>
<sequence>MFQNCPTSSLRSGKTTPPIPPTVVETGPYKEHILTPDQFDLTKLPAPLLHQSDGGKYIQTYGMHIVQSPDGKWTKARTLRFEAPWKGSIS</sequence>
<dbReference type="AlphaFoldDB" id="A0A9P5BJV2"/>
<dbReference type="GO" id="GO:0033494">
    <property type="term" value="P:ferulate metabolic process"/>
    <property type="evidence" value="ECO:0007669"/>
    <property type="project" value="TreeGrafter"/>
</dbReference>
<evidence type="ECO:0000313" key="4">
    <source>
        <dbReference type="Proteomes" id="UP000737391"/>
    </source>
</evidence>
<protein>
    <recommendedName>
        <fullName evidence="2">3-octaprenyl-4-hydroxybenzoate carboxy-lyase-like Rift-related domain-containing protein</fullName>
    </recommendedName>
</protein>
<gene>
    <name evidence="3" type="ORF">FAGAP_3849</name>
</gene>
<dbReference type="GO" id="GO:0016831">
    <property type="term" value="F:carboxy-lyase activity"/>
    <property type="evidence" value="ECO:0007669"/>
    <property type="project" value="InterPro"/>
</dbReference>
<keyword evidence="4" id="KW-1185">Reference proteome</keyword>
<dbReference type="Pfam" id="PF01977">
    <property type="entry name" value="UbiD"/>
    <property type="match status" value="1"/>
</dbReference>
<name>A0A9P5BJV2_9HYPO</name>
<dbReference type="GO" id="GO:0005737">
    <property type="term" value="C:cytoplasm"/>
    <property type="evidence" value="ECO:0007669"/>
    <property type="project" value="TreeGrafter"/>
</dbReference>
<accession>A0A9P5BJV2</accession>
<dbReference type="EMBL" id="LUFC02000226">
    <property type="protein sequence ID" value="KAF4499966.1"/>
    <property type="molecule type" value="Genomic_DNA"/>
</dbReference>
<feature type="domain" description="3-octaprenyl-4-hydroxybenzoate carboxy-lyase-like Rift-related" evidence="2">
    <location>
        <begin position="25"/>
        <end position="80"/>
    </location>
</feature>
<organism evidence="3 4">
    <name type="scientific">Fusarium agapanthi</name>
    <dbReference type="NCBI Taxonomy" id="1803897"/>
    <lineage>
        <taxon>Eukaryota</taxon>
        <taxon>Fungi</taxon>
        <taxon>Dikarya</taxon>
        <taxon>Ascomycota</taxon>
        <taxon>Pezizomycotina</taxon>
        <taxon>Sordariomycetes</taxon>
        <taxon>Hypocreomycetidae</taxon>
        <taxon>Hypocreales</taxon>
        <taxon>Nectriaceae</taxon>
        <taxon>Fusarium</taxon>
        <taxon>Fusarium fujikuroi species complex</taxon>
    </lineage>
</organism>
<dbReference type="InterPro" id="IPR002830">
    <property type="entry name" value="UbiD"/>
</dbReference>
<evidence type="ECO:0000313" key="3">
    <source>
        <dbReference type="EMBL" id="KAF4499966.1"/>
    </source>
</evidence>